<evidence type="ECO:0000256" key="7">
    <source>
        <dbReference type="ARBA" id="ARBA00022692"/>
    </source>
</evidence>
<reference evidence="13" key="2">
    <citation type="journal article" date="2014" name="Genome Biol. Evol.">
        <title>Settling down: the genome of Serratia symbiotica from the aphid Cinara tujafilina zooms in on the process of accommodation to a cooperative intracellular life.</title>
        <authorList>
            <person name="Manzano-Marin A."/>
            <person name="Latorre A."/>
        </authorList>
    </citation>
    <scope>NUCLEOTIDE SEQUENCE</scope>
    <source>
        <strain evidence="13">SCt-VLC</strain>
    </source>
</reference>
<evidence type="ECO:0000256" key="3">
    <source>
        <dbReference type="ARBA" id="ARBA00022475"/>
    </source>
</evidence>
<keyword evidence="6 12" id="KW-0441">Lipid A biosynthesis</keyword>
<dbReference type="GO" id="GO:0009245">
    <property type="term" value="P:lipid A biosynthetic process"/>
    <property type="evidence" value="ECO:0007669"/>
    <property type="project" value="UniProtKB-UniRule"/>
</dbReference>
<dbReference type="OrthoDB" id="5592809at2"/>
<dbReference type="InterPro" id="IPR000390">
    <property type="entry name" value="Small_drug/metabolite_transptr"/>
</dbReference>
<keyword evidence="10 12" id="KW-0443">Lipid metabolism</keyword>
<dbReference type="Gene3D" id="1.10.3730.20">
    <property type="match status" value="1"/>
</dbReference>
<comment type="pathway">
    <text evidence="12">Bacterial outer membrane biogenesis; lipopolysaccharide biosynthesis.</text>
</comment>
<sequence length="132" mass="14479">MRGYFWGAASVLLVTLAQLLMKWGMAQIPLLSFASLTPALLSEYELPLLVVIGGIFGYALSMLCWFFVLRNLSLSRAYPLLSLSYALVYLAAVMLPWFNEPACVLKSLGVLLILFGVWLISSKAVAKASEQG</sequence>
<dbReference type="SUPFAM" id="SSF103481">
    <property type="entry name" value="Multidrug resistance efflux transporter EmrE"/>
    <property type="match status" value="1"/>
</dbReference>
<dbReference type="NCBIfam" id="NF002816">
    <property type="entry name" value="PRK02971.1-2"/>
    <property type="match status" value="1"/>
</dbReference>
<evidence type="ECO:0000256" key="1">
    <source>
        <dbReference type="ARBA" id="ARBA00004651"/>
    </source>
</evidence>
<keyword evidence="7 12" id="KW-0812">Transmembrane</keyword>
<dbReference type="GO" id="GO:0005886">
    <property type="term" value="C:plasma membrane"/>
    <property type="evidence" value="ECO:0007669"/>
    <property type="project" value="UniProtKB-SubCell"/>
</dbReference>
<evidence type="ECO:0000256" key="9">
    <source>
        <dbReference type="ARBA" id="ARBA00022989"/>
    </source>
</evidence>
<comment type="caution">
    <text evidence="12">Lacks conserved residue(s) required for the propagation of feature annotation.</text>
</comment>
<feature type="transmembrane region" description="Helical" evidence="12">
    <location>
        <begin position="104"/>
        <end position="121"/>
    </location>
</feature>
<gene>
    <name evidence="12 13" type="primary">arnF</name>
    <name evidence="13" type="ORF">SCTVLC_0989</name>
</gene>
<keyword evidence="9 12" id="KW-1133">Transmembrane helix</keyword>
<evidence type="ECO:0000256" key="6">
    <source>
        <dbReference type="ARBA" id="ARBA00022556"/>
    </source>
</evidence>
<dbReference type="InterPro" id="IPR022832">
    <property type="entry name" value="Flippase_ArnF"/>
</dbReference>
<dbReference type="PANTHER" id="PTHR30561:SF9">
    <property type="entry name" value="4-AMINO-4-DEOXY-L-ARABINOSE-PHOSPHOUNDECAPRENOL FLIPPASE SUBUNIT ARNF-RELATED"/>
    <property type="match status" value="1"/>
</dbReference>
<dbReference type="GO" id="GO:0009103">
    <property type="term" value="P:lipopolysaccharide biosynthetic process"/>
    <property type="evidence" value="ECO:0007669"/>
    <property type="project" value="UniProtKB-UniRule"/>
</dbReference>
<keyword evidence="4 12" id="KW-0444">Lipid biosynthesis</keyword>
<dbReference type="GO" id="GO:1901505">
    <property type="term" value="F:carbohydrate derivative transmembrane transporter activity"/>
    <property type="evidence" value="ECO:0007669"/>
    <property type="project" value="InterPro"/>
</dbReference>
<dbReference type="UniPathway" id="UPA00030"/>
<accession>A0A068RD53</accession>
<evidence type="ECO:0000256" key="10">
    <source>
        <dbReference type="ARBA" id="ARBA00023098"/>
    </source>
</evidence>
<comment type="similarity">
    <text evidence="12">Belongs to the ArnF family.</text>
</comment>
<comment type="subcellular location">
    <subcellularLocation>
        <location evidence="12">Cell inner membrane</location>
        <topology evidence="12">Multi-pass membrane protein</topology>
    </subcellularLocation>
    <subcellularLocation>
        <location evidence="1">Cell membrane</location>
        <topology evidence="1">Multi-pass membrane protein</topology>
    </subcellularLocation>
</comment>
<reference evidence="13" key="1">
    <citation type="submission" date="2013-06" db="EMBL/GenBank/DDBJ databases">
        <authorList>
            <person name="Mazano-Marin A."/>
        </authorList>
    </citation>
    <scope>NUCLEOTIDE SEQUENCE</scope>
    <source>
        <strain evidence="13">SCt-VLC</strain>
    </source>
</reference>
<dbReference type="PANTHER" id="PTHR30561">
    <property type="entry name" value="SMR FAMILY PROTON-DEPENDENT DRUG EFFLUX TRANSPORTER SUGE"/>
    <property type="match status" value="1"/>
</dbReference>
<organism evidence="13">
    <name type="scientific">Serratia symbiotica SCt-VLC</name>
    <dbReference type="NCBI Taxonomy" id="1347341"/>
    <lineage>
        <taxon>Bacteria</taxon>
        <taxon>Pseudomonadati</taxon>
        <taxon>Pseudomonadota</taxon>
        <taxon>Gammaproteobacteria</taxon>
        <taxon>Enterobacterales</taxon>
        <taxon>Yersiniaceae</taxon>
        <taxon>Serratia</taxon>
        <taxon>Serratia symbiotica</taxon>
    </lineage>
</organism>
<protein>
    <recommendedName>
        <fullName evidence="12">Probable 4-amino-4-deoxy-L-arabinose-phosphoundecaprenol flippase subunit ArnF</fullName>
        <shortName evidence="12">L-Ara4N-phosphoundecaprenol flippase subunit ArnF</shortName>
    </recommendedName>
    <alternativeName>
        <fullName evidence="12">Undecaprenyl phosphate-aminoarabinose flippase subunit ArnF</fullName>
    </alternativeName>
</protein>
<dbReference type="EMBL" id="FR904232">
    <property type="protein sequence ID" value="CDG47731.1"/>
    <property type="molecule type" value="Genomic_DNA"/>
</dbReference>
<evidence type="ECO:0000256" key="4">
    <source>
        <dbReference type="ARBA" id="ARBA00022516"/>
    </source>
</evidence>
<comment type="function">
    <text evidence="12">Translocates 4-amino-4-deoxy-L-arabinose-phosphoundecaprenol (alpha-L-Ara4N-phosphoundecaprenol) from the cytoplasmic to the periplasmic side of the inner membrane.</text>
</comment>
<name>A0A068RD53_9GAMM</name>
<keyword evidence="11 12" id="KW-0472">Membrane</keyword>
<keyword evidence="2 12" id="KW-0813">Transport</keyword>
<feature type="transmembrane region" description="Helical" evidence="12">
    <location>
        <begin position="80"/>
        <end position="98"/>
    </location>
</feature>
<evidence type="ECO:0000256" key="12">
    <source>
        <dbReference type="HAMAP-Rule" id="MF_00538"/>
    </source>
</evidence>
<dbReference type="AlphaFoldDB" id="A0A068RD53"/>
<feature type="transmembrane region" description="Helical" evidence="12">
    <location>
        <begin position="44"/>
        <end position="68"/>
    </location>
</feature>
<evidence type="ECO:0000313" key="13">
    <source>
        <dbReference type="EMBL" id="CDG47731.1"/>
    </source>
</evidence>
<evidence type="ECO:0000256" key="2">
    <source>
        <dbReference type="ARBA" id="ARBA00022448"/>
    </source>
</evidence>
<keyword evidence="3 12" id="KW-1003">Cell membrane</keyword>
<evidence type="ECO:0000256" key="8">
    <source>
        <dbReference type="ARBA" id="ARBA00022985"/>
    </source>
</evidence>
<dbReference type="HAMAP" id="MF_00538">
    <property type="entry name" value="Flippase_ArnF"/>
    <property type="match status" value="1"/>
</dbReference>
<evidence type="ECO:0000256" key="5">
    <source>
        <dbReference type="ARBA" id="ARBA00022519"/>
    </source>
</evidence>
<dbReference type="RefSeq" id="WP_061770196.1">
    <property type="nucleotide sequence ID" value="NZ_FR904232.1"/>
</dbReference>
<keyword evidence="5 12" id="KW-0997">Cell inner membrane</keyword>
<dbReference type="InterPro" id="IPR037185">
    <property type="entry name" value="EmrE-like"/>
</dbReference>
<evidence type="ECO:0000256" key="11">
    <source>
        <dbReference type="ARBA" id="ARBA00023136"/>
    </source>
</evidence>
<comment type="subunit">
    <text evidence="12">Heterodimer of ArnE and ArnF.</text>
</comment>
<keyword evidence="8 12" id="KW-0448">Lipopolysaccharide biosynthesis</keyword>
<proteinExistence type="inferred from homology"/>